<dbReference type="EMBL" id="BNEK01000002">
    <property type="protein sequence ID" value="GHJ26130.1"/>
    <property type="molecule type" value="Genomic_DNA"/>
</dbReference>
<feature type="compositionally biased region" description="Low complexity" evidence="1">
    <location>
        <begin position="82"/>
        <end position="93"/>
    </location>
</feature>
<evidence type="ECO:0000256" key="1">
    <source>
        <dbReference type="SAM" id="MobiDB-lite"/>
    </source>
</evidence>
<evidence type="ECO:0000313" key="3">
    <source>
        <dbReference type="Proteomes" id="UP001054854"/>
    </source>
</evidence>
<sequence>MEPEVRSHHDSEHVTGLDMTCGFHRTRPLTGPGRVAARPAGITPRLPGPVARLISGPRTRPVSAAASDRRTGARRSGGAGPRPGRTAGGSAARPHCADRDTPA</sequence>
<comment type="caution">
    <text evidence="2">The sequence shown here is derived from an EMBL/GenBank/DDBJ whole genome shotgun (WGS) entry which is preliminary data.</text>
</comment>
<evidence type="ECO:0000313" key="2">
    <source>
        <dbReference type="EMBL" id="GHJ26130.1"/>
    </source>
</evidence>
<feature type="region of interest" description="Disordered" evidence="1">
    <location>
        <begin position="1"/>
        <end position="103"/>
    </location>
</feature>
<name>A0ABQ3TS21_STRHY</name>
<protein>
    <submittedName>
        <fullName evidence="2">Uncharacterized protein</fullName>
    </submittedName>
</protein>
<reference evidence="2" key="1">
    <citation type="submission" date="2024-05" db="EMBL/GenBank/DDBJ databases">
        <title>Whole genome shotgun sequence of Streptomyces hygroscopicus NBRC 113678.</title>
        <authorList>
            <person name="Komaki H."/>
            <person name="Tamura T."/>
        </authorList>
    </citation>
    <scope>NUCLEOTIDE SEQUENCE</scope>
    <source>
        <strain evidence="2">N11-34</strain>
    </source>
</reference>
<proteinExistence type="predicted"/>
<keyword evidence="3" id="KW-1185">Reference proteome</keyword>
<organism evidence="2 3">
    <name type="scientific">Streptomyces hygroscopicus</name>
    <dbReference type="NCBI Taxonomy" id="1912"/>
    <lineage>
        <taxon>Bacteria</taxon>
        <taxon>Bacillati</taxon>
        <taxon>Actinomycetota</taxon>
        <taxon>Actinomycetes</taxon>
        <taxon>Kitasatosporales</taxon>
        <taxon>Streptomycetaceae</taxon>
        <taxon>Streptomyces</taxon>
        <taxon>Streptomyces violaceusniger group</taxon>
    </lineage>
</organism>
<feature type="compositionally biased region" description="Basic and acidic residues" evidence="1">
    <location>
        <begin position="1"/>
        <end position="15"/>
    </location>
</feature>
<dbReference type="Proteomes" id="UP001054854">
    <property type="component" value="Unassembled WGS sequence"/>
</dbReference>
<accession>A0ABQ3TS21</accession>
<gene>
    <name evidence="2" type="ORF">TPA0910_05630</name>
</gene>